<evidence type="ECO:0000313" key="8">
    <source>
        <dbReference type="Proteomes" id="UP000216001"/>
    </source>
</evidence>
<dbReference type="EMBL" id="CAHPSF010000012">
    <property type="protein sequence ID" value="CAB5711736.1"/>
    <property type="molecule type" value="Genomic_DNA"/>
</dbReference>
<dbReference type="InterPro" id="IPR036937">
    <property type="entry name" value="Adhesion_dom_fimbrial_sf"/>
</dbReference>
<feature type="domain" description="Fimbrial-type adhesion" evidence="5">
    <location>
        <begin position="25"/>
        <end position="170"/>
    </location>
</feature>
<dbReference type="PANTHER" id="PTHR33420">
    <property type="entry name" value="FIMBRIAL SUBUNIT ELFA-RELATED"/>
    <property type="match status" value="1"/>
</dbReference>
<dbReference type="InterPro" id="IPR008966">
    <property type="entry name" value="Adhesion_dom_sf"/>
</dbReference>
<evidence type="ECO:0000256" key="1">
    <source>
        <dbReference type="ARBA" id="ARBA00004561"/>
    </source>
</evidence>
<dbReference type="GeneID" id="92273271"/>
<proteinExistence type="inferred from homology"/>
<dbReference type="GO" id="GO:0043709">
    <property type="term" value="P:cell adhesion involved in single-species biofilm formation"/>
    <property type="evidence" value="ECO:0007669"/>
    <property type="project" value="TreeGrafter"/>
</dbReference>
<evidence type="ECO:0000313" key="6">
    <source>
        <dbReference type="EMBL" id="CAB5711736.1"/>
    </source>
</evidence>
<dbReference type="Pfam" id="PF00419">
    <property type="entry name" value="Fimbrial"/>
    <property type="match status" value="1"/>
</dbReference>
<name>A0A264VUC0_PRORE</name>
<evidence type="ECO:0000256" key="2">
    <source>
        <dbReference type="ARBA" id="ARBA00006671"/>
    </source>
</evidence>
<dbReference type="PANTHER" id="PTHR33420:SF3">
    <property type="entry name" value="FIMBRIAL SUBUNIT ELFA"/>
    <property type="match status" value="1"/>
</dbReference>
<keyword evidence="4" id="KW-0281">Fimbrium</keyword>
<accession>A0A264VUC0</accession>
<dbReference type="InterPro" id="IPR000259">
    <property type="entry name" value="Adhesion_dom_fimbrial"/>
</dbReference>
<protein>
    <submittedName>
        <fullName evidence="6">Fimbrial adapter papK</fullName>
    </submittedName>
</protein>
<dbReference type="SUPFAM" id="SSF49401">
    <property type="entry name" value="Bacterial adhesins"/>
    <property type="match status" value="1"/>
</dbReference>
<evidence type="ECO:0000256" key="4">
    <source>
        <dbReference type="ARBA" id="ARBA00023263"/>
    </source>
</evidence>
<evidence type="ECO:0000313" key="7">
    <source>
        <dbReference type="EMBL" id="OZS74978.1"/>
    </source>
</evidence>
<dbReference type="Gene3D" id="2.60.40.1090">
    <property type="entry name" value="Fimbrial-type adhesion domain"/>
    <property type="match status" value="1"/>
</dbReference>
<comment type="subcellular location">
    <subcellularLocation>
        <location evidence="1">Fimbrium</location>
    </subcellularLocation>
</comment>
<dbReference type="EMBL" id="NOWC01000008">
    <property type="protein sequence ID" value="OZS74978.1"/>
    <property type="molecule type" value="Genomic_DNA"/>
</dbReference>
<dbReference type="GO" id="GO:0009289">
    <property type="term" value="C:pilus"/>
    <property type="evidence" value="ECO:0007669"/>
    <property type="project" value="UniProtKB-SubCell"/>
</dbReference>
<dbReference type="RefSeq" id="WP_094961429.1">
    <property type="nucleotide sequence ID" value="NZ_ABDWLN020000011.1"/>
</dbReference>
<gene>
    <name evidence="6" type="primary">papK_3</name>
    <name evidence="7" type="ORF">CHI95_08915</name>
    <name evidence="6" type="ORF">GHA_03653</name>
</gene>
<dbReference type="InterPro" id="IPR050263">
    <property type="entry name" value="Bact_Fimbrial_Adh_Pro"/>
</dbReference>
<comment type="similarity">
    <text evidence="2">Belongs to the fimbrial protein family.</text>
</comment>
<sequence>MSKAILLLSLVLPIFGWSKESLDVEFSGILVNKTCQLAADSINKRVKIENIRLKSINDNIPSDITPFFITIEKCSQADLNKMIKITWKSPKQVTVEGGNYLGTDGSSGVLLGVVDKQGALVTWDKSIEVTPVTVTDGSQQLEFGVFVRKNPLNEAKKGVFSSSATFSLEYE</sequence>
<evidence type="ECO:0000259" key="5">
    <source>
        <dbReference type="Pfam" id="PF00419"/>
    </source>
</evidence>
<keyword evidence="3" id="KW-0732">Signal</keyword>
<comment type="caution">
    <text evidence="7">The sequence shown here is derived from an EMBL/GenBank/DDBJ whole genome shotgun (WGS) entry which is preliminary data.</text>
</comment>
<reference evidence="6" key="2">
    <citation type="submission" date="2020-05" db="EMBL/GenBank/DDBJ databases">
        <authorList>
            <person name="Delgado-Blas J."/>
        </authorList>
    </citation>
    <scope>NUCLEOTIDE SEQUENCE</scope>
    <source>
        <strain evidence="6">BB1453</strain>
    </source>
</reference>
<organism evidence="7 8">
    <name type="scientific">Providencia rettgeri</name>
    <dbReference type="NCBI Taxonomy" id="587"/>
    <lineage>
        <taxon>Bacteria</taxon>
        <taxon>Pseudomonadati</taxon>
        <taxon>Pseudomonadota</taxon>
        <taxon>Gammaproteobacteria</taxon>
        <taxon>Enterobacterales</taxon>
        <taxon>Morganellaceae</taxon>
        <taxon>Providencia</taxon>
    </lineage>
</organism>
<dbReference type="Proteomes" id="UP000216001">
    <property type="component" value="Unassembled WGS sequence"/>
</dbReference>
<dbReference type="AlphaFoldDB" id="A0A264VUC0"/>
<evidence type="ECO:0000256" key="3">
    <source>
        <dbReference type="ARBA" id="ARBA00022729"/>
    </source>
</evidence>
<reference evidence="7 8" key="1">
    <citation type="submission" date="2017-07" db="EMBL/GenBank/DDBJ databases">
        <title>blaIMP-27 on transferable plasmids in Proteus mirabilis and Providencia rettgeri.</title>
        <authorList>
            <person name="Potter R."/>
        </authorList>
    </citation>
    <scope>NUCLEOTIDE SEQUENCE [LARGE SCALE GENOMIC DNA]</scope>
    <source>
        <strain evidence="7 8">PR1</strain>
    </source>
</reference>
<dbReference type="Proteomes" id="UP000834611">
    <property type="component" value="Unassembled WGS sequence"/>
</dbReference>